<dbReference type="OrthoDB" id="2596330at2759"/>
<feature type="compositionally biased region" description="Polar residues" evidence="1">
    <location>
        <begin position="343"/>
        <end position="352"/>
    </location>
</feature>
<dbReference type="Proteomes" id="UP000620104">
    <property type="component" value="Unassembled WGS sequence"/>
</dbReference>
<feature type="region of interest" description="Disordered" evidence="1">
    <location>
        <begin position="1"/>
        <end position="181"/>
    </location>
</feature>
<protein>
    <submittedName>
        <fullName evidence="2">Uncharacterized protein</fullName>
    </submittedName>
</protein>
<dbReference type="EMBL" id="BLZA01000005">
    <property type="protein sequence ID" value="GHJ84071.1"/>
    <property type="molecule type" value="Genomic_DNA"/>
</dbReference>
<name>A0A8H3YDS4_9TREE</name>
<keyword evidence="3" id="KW-1185">Reference proteome</keyword>
<feature type="compositionally biased region" description="Basic and acidic residues" evidence="1">
    <location>
        <begin position="1"/>
        <end position="13"/>
    </location>
</feature>
<feature type="compositionally biased region" description="Low complexity" evidence="1">
    <location>
        <begin position="14"/>
        <end position="37"/>
    </location>
</feature>
<feature type="compositionally biased region" description="Low complexity" evidence="1">
    <location>
        <begin position="53"/>
        <end position="71"/>
    </location>
</feature>
<feature type="compositionally biased region" description="Polar residues" evidence="1">
    <location>
        <begin position="394"/>
        <end position="403"/>
    </location>
</feature>
<dbReference type="AlphaFoldDB" id="A0A8H3YDS4"/>
<gene>
    <name evidence="2" type="ORF">NliqN6_0473</name>
</gene>
<organism evidence="2 3">
    <name type="scientific">Naganishia liquefaciens</name>
    <dbReference type="NCBI Taxonomy" id="104408"/>
    <lineage>
        <taxon>Eukaryota</taxon>
        <taxon>Fungi</taxon>
        <taxon>Dikarya</taxon>
        <taxon>Basidiomycota</taxon>
        <taxon>Agaricomycotina</taxon>
        <taxon>Tremellomycetes</taxon>
        <taxon>Filobasidiales</taxon>
        <taxon>Filobasidiaceae</taxon>
        <taxon>Naganishia</taxon>
    </lineage>
</organism>
<sequence length="461" mass="49446">MHSRPPPEEEKRISSSSSSTSKSTSSSSSSSSRLKSSSSRDVKASSDRTRDPSGNARSSSSASASLTSIGSQKSPLAPSSSVSREAQSSSGSRSSLSNGASLKEGSSGLRPPNLTRPSTASTRASSSRSSASGDTEPDAELEHDRWAKAHPSASLSKPRPSIWPFPIGLARPAAKNKDGKERAWWENGIPHQVGYIDQGDIQSAGRRPVISEREIDPVGGQSSSQTPKASREEIREAQAIMKGEKELSKDKEKRAKQKELIKIMAEKSPRDDKDTKCDSALDVNADVKSSTDPTPDELAEAKAIMKGRQELSTRKDKRAKQEELIKMITSKKSENDDSRIVANPSSSTSPMSTEIVASPTAEELVELQKILQGKSALSEDKGKRSRQKALMKMLTSQAGSTSVSHKKEVRFNEGAKPKSSLRQSASSSGFITSDGSEKSPSITLPSSRRSLQIEASETNEM</sequence>
<accession>A0A8H3YDS4</accession>
<feature type="compositionally biased region" description="Low complexity" evidence="1">
    <location>
        <begin position="79"/>
        <end position="102"/>
    </location>
</feature>
<feature type="compositionally biased region" description="Basic and acidic residues" evidence="1">
    <location>
        <begin position="229"/>
        <end position="279"/>
    </location>
</feature>
<evidence type="ECO:0000256" key="1">
    <source>
        <dbReference type="SAM" id="MobiDB-lite"/>
    </source>
</evidence>
<feature type="compositionally biased region" description="Low complexity" evidence="1">
    <location>
        <begin position="115"/>
        <end position="132"/>
    </location>
</feature>
<feature type="region of interest" description="Disordered" evidence="1">
    <location>
        <begin position="372"/>
        <end position="461"/>
    </location>
</feature>
<feature type="region of interest" description="Disordered" evidence="1">
    <location>
        <begin position="194"/>
        <end position="297"/>
    </location>
</feature>
<feature type="compositionally biased region" description="Basic and acidic residues" evidence="1">
    <location>
        <begin position="330"/>
        <end position="339"/>
    </location>
</feature>
<proteinExistence type="predicted"/>
<comment type="caution">
    <text evidence="2">The sequence shown here is derived from an EMBL/GenBank/DDBJ whole genome shotgun (WGS) entry which is preliminary data.</text>
</comment>
<evidence type="ECO:0000313" key="2">
    <source>
        <dbReference type="EMBL" id="GHJ84071.1"/>
    </source>
</evidence>
<feature type="region of interest" description="Disordered" evidence="1">
    <location>
        <begin position="330"/>
        <end position="360"/>
    </location>
</feature>
<reference evidence="2" key="1">
    <citation type="submission" date="2020-07" db="EMBL/GenBank/DDBJ databases">
        <title>Draft Genome Sequence of a Deep-Sea Yeast, Naganishia (Cryptococcus) liquefaciens strain N6.</title>
        <authorList>
            <person name="Han Y.W."/>
            <person name="Kajitani R."/>
            <person name="Morimoto H."/>
            <person name="Parhat M."/>
            <person name="Tsubouchi H."/>
            <person name="Bakenova O."/>
            <person name="Ogata M."/>
            <person name="Argunhan B."/>
            <person name="Aoki R."/>
            <person name="Kajiwara S."/>
            <person name="Itoh T."/>
            <person name="Iwasaki H."/>
        </authorList>
    </citation>
    <scope>NUCLEOTIDE SEQUENCE</scope>
    <source>
        <strain evidence="2">N6</strain>
    </source>
</reference>
<feature type="compositionally biased region" description="Polar residues" evidence="1">
    <location>
        <begin position="420"/>
        <end position="461"/>
    </location>
</feature>
<feature type="compositionally biased region" description="Basic and acidic residues" evidence="1">
    <location>
        <begin position="38"/>
        <end position="51"/>
    </location>
</feature>
<evidence type="ECO:0000313" key="3">
    <source>
        <dbReference type="Proteomes" id="UP000620104"/>
    </source>
</evidence>
<feature type="compositionally biased region" description="Basic and acidic residues" evidence="1">
    <location>
        <begin position="405"/>
        <end position="416"/>
    </location>
</feature>